<dbReference type="EMBL" id="CAJOAY010000487">
    <property type="protein sequence ID" value="CAF3676146.1"/>
    <property type="molecule type" value="Genomic_DNA"/>
</dbReference>
<dbReference type="GO" id="GO:0005737">
    <property type="term" value="C:cytoplasm"/>
    <property type="evidence" value="ECO:0007669"/>
    <property type="project" value="TreeGrafter"/>
</dbReference>
<keyword evidence="2" id="KW-0677">Repeat</keyword>
<evidence type="ECO:0000256" key="2">
    <source>
        <dbReference type="ARBA" id="ARBA00022737"/>
    </source>
</evidence>
<feature type="region of interest" description="Disordered" evidence="3">
    <location>
        <begin position="286"/>
        <end position="388"/>
    </location>
</feature>
<feature type="compositionally biased region" description="Low complexity" evidence="3">
    <location>
        <begin position="353"/>
        <end position="370"/>
    </location>
</feature>
<feature type="compositionally biased region" description="Basic and acidic residues" evidence="3">
    <location>
        <begin position="484"/>
        <end position="504"/>
    </location>
</feature>
<sequence length="743" mass="83730">MPYLSDRQYGLLSHRRLLVKLKNSSSITRRLKLDRTLNVHRGCVNTICWNERGSAILSGSDDQHLIVTDPYTTKILTSVHSSHRENIFSAKFLPETNDRRAISCSGDGVICHTDFDRPPNTHSNDGCFTCHGAATTYEVRVIPHTPNLFFSCSDDCTVRLYDLRTKSNCLKAHCNDDILIRSKWAITSIDINSMNPNEIVCGCSDSSVRLYDHRKLSTLSTADTPTARRCEASISGLISRFVLMDRKEKRPPRITSVVFNPNGTEVLASYSSESLYLLDPKQTISQEQSQERLTQHRNEKQTRANVNESKPPVVNESPTTPEKKPSHFKRLRLRGDWSDTGPDSRPMNEQETEASAAAAATSTTNPSNTEQQQATTDTDNSDEQQSTARSRNLQNFFMQRMSDILTQLVTSTGTDNEEGEPAVSSNNNNNNSTPTIVEEDTHTESPMSVTTTPIIESPPSIEDTAAAATTTTNDDINENDTESENSRDRMGFFDILFGRDRQENNADDDDDEDEDEINDEVEEEDSMDDDDDDRDTEDSQPASSTLTTDNNPTSGRARRPLMAAKWDRIMKRRETERRHEENLLKNVPSLGLINSYSGHRNARTMIKEANFWSDSYVMSGSDCGHIFIWNKFTGKLVRIIQADEHVVNCVQPHPLDYPILASSGIDYNIKLFSPLAETPVDDSELINRTIKRNHAMLEETSSTITVPATFMFRMLTSFYRLRRPEGLFGLDDDDDNNNDESTE</sequence>
<dbReference type="GO" id="GO:0080008">
    <property type="term" value="C:Cul4-RING E3 ubiquitin ligase complex"/>
    <property type="evidence" value="ECO:0007669"/>
    <property type="project" value="TreeGrafter"/>
</dbReference>
<dbReference type="InterPro" id="IPR015943">
    <property type="entry name" value="WD40/YVTN_repeat-like_dom_sf"/>
</dbReference>
<feature type="compositionally biased region" description="Polar residues" evidence="3">
    <location>
        <begin position="539"/>
        <end position="554"/>
    </location>
</feature>
<dbReference type="SMART" id="SM00320">
    <property type="entry name" value="WD40"/>
    <property type="match status" value="7"/>
</dbReference>
<feature type="compositionally biased region" description="Polar residues" evidence="3">
    <location>
        <begin position="371"/>
        <end position="388"/>
    </location>
</feature>
<dbReference type="PANTHER" id="PTHR15574:SF39">
    <property type="entry name" value="DDB1- AND CUL4-ASSOCIATED FACTOR 6"/>
    <property type="match status" value="1"/>
</dbReference>
<feature type="compositionally biased region" description="Basic and acidic residues" evidence="3">
    <location>
        <begin position="289"/>
        <end position="302"/>
    </location>
</feature>
<feature type="compositionally biased region" description="Low complexity" evidence="3">
    <location>
        <begin position="460"/>
        <end position="474"/>
    </location>
</feature>
<feature type="compositionally biased region" description="Polar residues" evidence="3">
    <location>
        <begin position="444"/>
        <end position="454"/>
    </location>
</feature>
<dbReference type="Proteomes" id="UP000663891">
    <property type="component" value="Unassembled WGS sequence"/>
</dbReference>
<dbReference type="OrthoDB" id="4869960at2759"/>
<dbReference type="GO" id="GO:0045944">
    <property type="term" value="P:positive regulation of transcription by RNA polymerase II"/>
    <property type="evidence" value="ECO:0007669"/>
    <property type="project" value="TreeGrafter"/>
</dbReference>
<proteinExistence type="predicted"/>
<accession>A0A814DN98</accession>
<dbReference type="InterPro" id="IPR036322">
    <property type="entry name" value="WD40_repeat_dom_sf"/>
</dbReference>
<evidence type="ECO:0000256" key="3">
    <source>
        <dbReference type="SAM" id="MobiDB-lite"/>
    </source>
</evidence>
<dbReference type="EMBL" id="CAJNON010000095">
    <property type="protein sequence ID" value="CAF0956824.1"/>
    <property type="molecule type" value="Genomic_DNA"/>
</dbReference>
<gene>
    <name evidence="5" type="ORF">OKA104_LOCUS10791</name>
    <name evidence="4" type="ORF">VCS650_LOCUS12378</name>
</gene>
<dbReference type="AlphaFoldDB" id="A0A814DN98"/>
<evidence type="ECO:0000313" key="6">
    <source>
        <dbReference type="Proteomes" id="UP000663891"/>
    </source>
</evidence>
<dbReference type="Gene3D" id="2.130.10.10">
    <property type="entry name" value="YVTN repeat-like/Quinoprotein amine dehydrogenase"/>
    <property type="match status" value="2"/>
</dbReference>
<evidence type="ECO:0000256" key="1">
    <source>
        <dbReference type="ARBA" id="ARBA00022574"/>
    </source>
</evidence>
<name>A0A814DN98_9BILA</name>
<dbReference type="Proteomes" id="UP000663881">
    <property type="component" value="Unassembled WGS sequence"/>
</dbReference>
<evidence type="ECO:0000313" key="5">
    <source>
        <dbReference type="EMBL" id="CAF3676146.1"/>
    </source>
</evidence>
<feature type="region of interest" description="Disordered" evidence="3">
    <location>
        <begin position="413"/>
        <end position="562"/>
    </location>
</feature>
<comment type="caution">
    <text evidence="4">The sequence shown here is derived from an EMBL/GenBank/DDBJ whole genome shotgun (WGS) entry which is preliminary data.</text>
</comment>
<dbReference type="PANTHER" id="PTHR15574">
    <property type="entry name" value="WD REPEAT DOMAIN-CONTAINING FAMILY"/>
    <property type="match status" value="1"/>
</dbReference>
<evidence type="ECO:0000313" key="4">
    <source>
        <dbReference type="EMBL" id="CAF0956824.1"/>
    </source>
</evidence>
<dbReference type="InterPro" id="IPR001680">
    <property type="entry name" value="WD40_rpt"/>
</dbReference>
<dbReference type="Pfam" id="PF00400">
    <property type="entry name" value="WD40"/>
    <property type="match status" value="2"/>
</dbReference>
<dbReference type="InterPro" id="IPR045151">
    <property type="entry name" value="DCAF8"/>
</dbReference>
<dbReference type="SUPFAM" id="SSF50978">
    <property type="entry name" value="WD40 repeat-like"/>
    <property type="match status" value="1"/>
</dbReference>
<reference evidence="4" key="1">
    <citation type="submission" date="2021-02" db="EMBL/GenBank/DDBJ databases">
        <authorList>
            <person name="Nowell W R."/>
        </authorList>
    </citation>
    <scope>NUCLEOTIDE SEQUENCE</scope>
</reference>
<protein>
    <submittedName>
        <fullName evidence="4">Uncharacterized protein</fullName>
    </submittedName>
</protein>
<organism evidence="4 6">
    <name type="scientific">Adineta steineri</name>
    <dbReference type="NCBI Taxonomy" id="433720"/>
    <lineage>
        <taxon>Eukaryota</taxon>
        <taxon>Metazoa</taxon>
        <taxon>Spiralia</taxon>
        <taxon>Gnathifera</taxon>
        <taxon>Rotifera</taxon>
        <taxon>Eurotatoria</taxon>
        <taxon>Bdelloidea</taxon>
        <taxon>Adinetida</taxon>
        <taxon>Adinetidae</taxon>
        <taxon>Adineta</taxon>
    </lineage>
</organism>
<keyword evidence="1" id="KW-0853">WD repeat</keyword>
<feature type="compositionally biased region" description="Acidic residues" evidence="3">
    <location>
        <begin position="505"/>
        <end position="538"/>
    </location>
</feature>